<proteinExistence type="predicted"/>
<feature type="domain" description="Resolvase/invertase-type recombinase catalytic" evidence="1">
    <location>
        <begin position="23"/>
        <end position="175"/>
    </location>
</feature>
<evidence type="ECO:0000259" key="2">
    <source>
        <dbReference type="PROSITE" id="PS51737"/>
    </source>
</evidence>
<dbReference type="InterPro" id="IPR038109">
    <property type="entry name" value="DNA_bind_recomb_sf"/>
</dbReference>
<dbReference type="PROSITE" id="PS51737">
    <property type="entry name" value="RECOMBINASE_DNA_BIND"/>
    <property type="match status" value="1"/>
</dbReference>
<feature type="domain" description="Recombinase" evidence="2">
    <location>
        <begin position="183"/>
        <end position="299"/>
    </location>
</feature>
<reference evidence="3 4" key="1">
    <citation type="submission" date="2024-02" db="EMBL/GenBank/DDBJ databases">
        <title>Genome analysis and characterization of Microbaculum marinisediminis sp. nov., isolated from marine sediment.</title>
        <authorList>
            <person name="Du Z.-J."/>
            <person name="Ye Y.-Q."/>
            <person name="Zhang Z.-R."/>
            <person name="Yuan S.-M."/>
            <person name="Zhang X.-Y."/>
        </authorList>
    </citation>
    <scope>NUCLEOTIDE SEQUENCE [LARGE SCALE GENOMIC DNA]</scope>
    <source>
        <strain evidence="3 4">SDUM1044001</strain>
    </source>
</reference>
<protein>
    <submittedName>
        <fullName evidence="3">Recombinase family protein</fullName>
    </submittedName>
</protein>
<evidence type="ECO:0000259" key="1">
    <source>
        <dbReference type="PROSITE" id="PS51736"/>
    </source>
</evidence>
<gene>
    <name evidence="3" type="ORF">V3328_09085</name>
</gene>
<dbReference type="InterPro" id="IPR006119">
    <property type="entry name" value="Resolv_N"/>
</dbReference>
<organism evidence="3 4">
    <name type="scientific">Microbaculum marinum</name>
    <dbReference type="NCBI Taxonomy" id="1764581"/>
    <lineage>
        <taxon>Bacteria</taxon>
        <taxon>Pseudomonadati</taxon>
        <taxon>Pseudomonadota</taxon>
        <taxon>Alphaproteobacteria</taxon>
        <taxon>Hyphomicrobiales</taxon>
        <taxon>Tepidamorphaceae</taxon>
        <taxon>Microbaculum</taxon>
    </lineage>
</organism>
<dbReference type="PANTHER" id="PTHR30461">
    <property type="entry name" value="DNA-INVERTASE FROM LAMBDOID PROPHAGE"/>
    <property type="match status" value="1"/>
</dbReference>
<dbReference type="InterPro" id="IPR036162">
    <property type="entry name" value="Resolvase-like_N_sf"/>
</dbReference>
<evidence type="ECO:0000313" key="4">
    <source>
        <dbReference type="Proteomes" id="UP001378188"/>
    </source>
</evidence>
<dbReference type="CDD" id="cd03768">
    <property type="entry name" value="SR_ResInv"/>
    <property type="match status" value="1"/>
</dbReference>
<dbReference type="Pfam" id="PF00239">
    <property type="entry name" value="Resolvase"/>
    <property type="match status" value="1"/>
</dbReference>
<dbReference type="PANTHER" id="PTHR30461:SF23">
    <property type="entry name" value="DNA RECOMBINASE-RELATED"/>
    <property type="match status" value="1"/>
</dbReference>
<keyword evidence="4" id="KW-1185">Reference proteome</keyword>
<dbReference type="AlphaFoldDB" id="A0AAW9RRT2"/>
<accession>A0AAW9RRT2</accession>
<comment type="caution">
    <text evidence="3">The sequence shown here is derived from an EMBL/GenBank/DDBJ whole genome shotgun (WGS) entry which is preliminary data.</text>
</comment>
<dbReference type="Gene3D" id="3.40.50.1390">
    <property type="entry name" value="Resolvase, N-terminal catalytic domain"/>
    <property type="match status" value="1"/>
</dbReference>
<dbReference type="Gene3D" id="3.90.1750.20">
    <property type="entry name" value="Putative Large Serine Recombinase, Chain B, Domain 2"/>
    <property type="match status" value="1"/>
</dbReference>
<dbReference type="Pfam" id="PF07508">
    <property type="entry name" value="Recombinase"/>
    <property type="match status" value="1"/>
</dbReference>
<dbReference type="RefSeq" id="WP_340329321.1">
    <property type="nucleotide sequence ID" value="NZ_JAZHOF010000003.1"/>
</dbReference>
<dbReference type="GO" id="GO:0003677">
    <property type="term" value="F:DNA binding"/>
    <property type="evidence" value="ECO:0007669"/>
    <property type="project" value="InterPro"/>
</dbReference>
<dbReference type="InterPro" id="IPR011109">
    <property type="entry name" value="DNA_bind_recombinase_dom"/>
</dbReference>
<dbReference type="Proteomes" id="UP001378188">
    <property type="component" value="Unassembled WGS sequence"/>
</dbReference>
<dbReference type="GO" id="GO:0000150">
    <property type="term" value="F:DNA strand exchange activity"/>
    <property type="evidence" value="ECO:0007669"/>
    <property type="project" value="InterPro"/>
</dbReference>
<evidence type="ECO:0000313" key="3">
    <source>
        <dbReference type="EMBL" id="MEJ8571624.1"/>
    </source>
</evidence>
<sequence length="596" mass="66330">MANHRRDSTGSFGDGSKTRRKLRCAVYTRKSSDEGLEQSFNSLHAQRDACEAYVASQKHEGWVLLPEAYDDGAYSGGSMDRPALQRLLNDIRSDRVDIVVVYKVDRLTRSLADFAKLTELFDTHGTSFVSVTQAFNTSTSMGRLTLNVLLSFAQFEREVAGERIRDKIALSKRRGMWMGGLPPLGYDGIDKKLIVNESEAETVRLIFRRYLELGSIATLKQKLDETGIVSKRRRFSDGRDVGGVPLSRGALYQILRNRLYRGEIAYRDEVHQGNHEAIIDEGLWSQVQDLLVLQSQRRRRATGRAGDSAAGLRSTEPALLAGLAFDEHGNRLTPTYATRRGRRYRYYVSAPLTRGERASNGIRVPAPDLEALVAETIERHLSDGSWICDHFGSGLDAAQMEQLIATSQLLATRATSSAAGTDDDAINGPDDGVRSLIARITVGKKQLTVDVDGPRVCEALTEIDSGLNRLGVREETILIKVEAHTLRCGKQVRLVVGEVMAERRAPDPKLVKLITDAHRWFDDLRTGRRATIAEIAAEEHCQVSHLSRTIGLAFLAPDIVEMILTGNQPITLTPERLKPRRPLPLGWDEQRGILLR</sequence>
<dbReference type="SMART" id="SM00857">
    <property type="entry name" value="Resolvase"/>
    <property type="match status" value="1"/>
</dbReference>
<dbReference type="PROSITE" id="PS51736">
    <property type="entry name" value="RECOMBINASES_3"/>
    <property type="match status" value="1"/>
</dbReference>
<dbReference type="SUPFAM" id="SSF53041">
    <property type="entry name" value="Resolvase-like"/>
    <property type="match status" value="1"/>
</dbReference>
<dbReference type="InterPro" id="IPR050639">
    <property type="entry name" value="SSR_resolvase"/>
</dbReference>
<name>A0AAW9RRT2_9HYPH</name>
<dbReference type="EMBL" id="JAZHOF010000003">
    <property type="protein sequence ID" value="MEJ8571624.1"/>
    <property type="molecule type" value="Genomic_DNA"/>
</dbReference>